<evidence type="ECO:0000256" key="16">
    <source>
        <dbReference type="NCBIfam" id="TIGR01389"/>
    </source>
</evidence>
<keyword evidence="6" id="KW-0227">DNA damage</keyword>
<dbReference type="Pfam" id="PF00570">
    <property type="entry name" value="HRDC"/>
    <property type="match status" value="1"/>
</dbReference>
<dbReference type="Gene3D" id="3.40.50.300">
    <property type="entry name" value="P-loop containing nucleotide triphosphate hydrolases"/>
    <property type="match status" value="2"/>
</dbReference>
<evidence type="ECO:0000256" key="11">
    <source>
        <dbReference type="ARBA" id="ARBA00023125"/>
    </source>
</evidence>
<evidence type="ECO:0000256" key="9">
    <source>
        <dbReference type="ARBA" id="ARBA00022833"/>
    </source>
</evidence>
<dbReference type="Pfam" id="PF00271">
    <property type="entry name" value="Helicase_C"/>
    <property type="match status" value="1"/>
</dbReference>
<dbReference type="Pfam" id="PF00270">
    <property type="entry name" value="DEAD"/>
    <property type="match status" value="1"/>
</dbReference>
<dbReference type="GO" id="GO:0043138">
    <property type="term" value="F:3'-5' DNA helicase activity"/>
    <property type="evidence" value="ECO:0007669"/>
    <property type="project" value="UniProtKB-EC"/>
</dbReference>
<dbReference type="InterPro" id="IPR004589">
    <property type="entry name" value="DNA_helicase_ATP-dep_RecQ"/>
</dbReference>
<comment type="cofactor">
    <cofactor evidence="1">
        <name>Mg(2+)</name>
        <dbReference type="ChEBI" id="CHEBI:18420"/>
    </cofactor>
</comment>
<dbReference type="PROSITE" id="PS51194">
    <property type="entry name" value="HELICASE_CTER"/>
    <property type="match status" value="1"/>
</dbReference>
<feature type="domain" description="HRDC" evidence="17">
    <location>
        <begin position="516"/>
        <end position="596"/>
    </location>
</feature>
<dbReference type="InterPro" id="IPR032284">
    <property type="entry name" value="RecQ_Zn-bd"/>
</dbReference>
<dbReference type="PANTHER" id="PTHR13710:SF105">
    <property type="entry name" value="ATP-DEPENDENT DNA HELICASE Q1"/>
    <property type="match status" value="1"/>
</dbReference>
<dbReference type="CDD" id="cd17920">
    <property type="entry name" value="DEXHc_RecQ"/>
    <property type="match status" value="1"/>
</dbReference>
<dbReference type="GO" id="GO:0009432">
    <property type="term" value="P:SOS response"/>
    <property type="evidence" value="ECO:0007669"/>
    <property type="project" value="UniProtKB-UniRule"/>
</dbReference>
<dbReference type="SMART" id="SM00490">
    <property type="entry name" value="HELICc"/>
    <property type="match status" value="1"/>
</dbReference>
<dbReference type="InterPro" id="IPR044876">
    <property type="entry name" value="HRDC_dom_sf"/>
</dbReference>
<dbReference type="Gene3D" id="1.10.10.10">
    <property type="entry name" value="Winged helix-like DNA-binding domain superfamily/Winged helix DNA-binding domain"/>
    <property type="match status" value="1"/>
</dbReference>
<dbReference type="NCBIfam" id="TIGR01389">
    <property type="entry name" value="recQ"/>
    <property type="match status" value="1"/>
</dbReference>
<organism evidence="21 22">
    <name type="scientific">Alkalibacterium putridalgicola</name>
    <dbReference type="NCBI Taxonomy" id="426703"/>
    <lineage>
        <taxon>Bacteria</taxon>
        <taxon>Bacillati</taxon>
        <taxon>Bacillota</taxon>
        <taxon>Bacilli</taxon>
        <taxon>Lactobacillales</taxon>
        <taxon>Carnobacteriaceae</taxon>
        <taxon>Alkalibacterium</taxon>
    </lineage>
</organism>
<dbReference type="InterPro" id="IPR036388">
    <property type="entry name" value="WH-like_DNA-bd_sf"/>
</dbReference>
<dbReference type="GO" id="GO:0003677">
    <property type="term" value="F:DNA binding"/>
    <property type="evidence" value="ECO:0007669"/>
    <property type="project" value="UniProtKB-KW"/>
</dbReference>
<dbReference type="FunFam" id="3.40.50.300:FF:000296">
    <property type="entry name" value="ATP-dependent DNA helicase RecQ"/>
    <property type="match status" value="1"/>
</dbReference>
<dbReference type="SMART" id="SM00956">
    <property type="entry name" value="RQC"/>
    <property type="match status" value="1"/>
</dbReference>
<evidence type="ECO:0000256" key="1">
    <source>
        <dbReference type="ARBA" id="ARBA00001946"/>
    </source>
</evidence>
<dbReference type="GO" id="GO:0009378">
    <property type="term" value="F:four-way junction helicase activity"/>
    <property type="evidence" value="ECO:0007669"/>
    <property type="project" value="TreeGrafter"/>
</dbReference>
<keyword evidence="12" id="KW-0233">DNA recombination</keyword>
<evidence type="ECO:0000259" key="17">
    <source>
        <dbReference type="PROSITE" id="PS50967"/>
    </source>
</evidence>
<protein>
    <recommendedName>
        <fullName evidence="16">DNA helicase RecQ</fullName>
        <ecNumber evidence="16">5.6.2.4</ecNumber>
    </recommendedName>
</protein>
<dbReference type="InterPro" id="IPR006293">
    <property type="entry name" value="DNA_helicase_ATP-dep_RecQ_bac"/>
</dbReference>
<dbReference type="SMART" id="SM00487">
    <property type="entry name" value="DEXDc"/>
    <property type="match status" value="1"/>
</dbReference>
<keyword evidence="11" id="KW-0238">DNA-binding</keyword>
<keyword evidence="13" id="KW-0234">DNA repair</keyword>
<keyword evidence="7" id="KW-0378">Hydrolase</keyword>
<evidence type="ECO:0000256" key="8">
    <source>
        <dbReference type="ARBA" id="ARBA00022806"/>
    </source>
</evidence>
<dbReference type="InterPro" id="IPR036390">
    <property type="entry name" value="WH_DNA-bd_sf"/>
</dbReference>
<dbReference type="OrthoDB" id="9763310at2"/>
<dbReference type="SMART" id="SM00341">
    <property type="entry name" value="HRDC"/>
    <property type="match status" value="1"/>
</dbReference>
<keyword evidence="8 21" id="KW-0347">Helicase</keyword>
<name>A0A1H7TKK4_9LACT</name>
<dbReference type="InterPro" id="IPR014001">
    <property type="entry name" value="Helicase_ATP-bd"/>
</dbReference>
<proteinExistence type="inferred from homology"/>
<evidence type="ECO:0000256" key="12">
    <source>
        <dbReference type="ARBA" id="ARBA00023172"/>
    </source>
</evidence>
<dbReference type="GO" id="GO:0006260">
    <property type="term" value="P:DNA replication"/>
    <property type="evidence" value="ECO:0007669"/>
    <property type="project" value="InterPro"/>
</dbReference>
<dbReference type="GO" id="GO:0005737">
    <property type="term" value="C:cytoplasm"/>
    <property type="evidence" value="ECO:0007669"/>
    <property type="project" value="TreeGrafter"/>
</dbReference>
<keyword evidence="9" id="KW-0862">Zinc</keyword>
<dbReference type="PANTHER" id="PTHR13710">
    <property type="entry name" value="DNA HELICASE RECQ FAMILY MEMBER"/>
    <property type="match status" value="1"/>
</dbReference>
<dbReference type="Gene3D" id="1.10.10.1390">
    <property type="entry name" value="ATP-dependent DNA helicase RecQ"/>
    <property type="match status" value="1"/>
</dbReference>
<feature type="domain" description="Helicase ATP-binding" evidence="18">
    <location>
        <begin position="25"/>
        <end position="194"/>
    </location>
</feature>
<evidence type="ECO:0000256" key="14">
    <source>
        <dbReference type="ARBA" id="ARBA00023235"/>
    </source>
</evidence>
<evidence type="ECO:0000259" key="19">
    <source>
        <dbReference type="PROSITE" id="PS51194"/>
    </source>
</evidence>
<evidence type="ECO:0000256" key="4">
    <source>
        <dbReference type="ARBA" id="ARBA00022723"/>
    </source>
</evidence>
<dbReference type="SUPFAM" id="SSF46785">
    <property type="entry name" value="Winged helix' DNA-binding domain"/>
    <property type="match status" value="1"/>
</dbReference>
<evidence type="ECO:0000259" key="18">
    <source>
        <dbReference type="PROSITE" id="PS51192"/>
    </source>
</evidence>
<dbReference type="GO" id="GO:0046872">
    <property type="term" value="F:metal ion binding"/>
    <property type="evidence" value="ECO:0007669"/>
    <property type="project" value="UniProtKB-KW"/>
</dbReference>
<comment type="similarity">
    <text evidence="3">Belongs to the helicase family. RecQ subfamily.</text>
</comment>
<dbReference type="STRING" id="426703.SAMN04488100_1132"/>
<keyword evidence="10" id="KW-0067">ATP-binding</keyword>
<dbReference type="RefSeq" id="WP_091487946.1">
    <property type="nucleotide sequence ID" value="NZ_BJUX01000002.1"/>
</dbReference>
<reference evidence="20 23" key="2">
    <citation type="submission" date="2019-07" db="EMBL/GenBank/DDBJ databases">
        <title>Whole genome shotgun sequence of Alkalibacterium putridalgicola NBRC 103243.</title>
        <authorList>
            <person name="Hosoyama A."/>
            <person name="Uohara A."/>
            <person name="Ohji S."/>
            <person name="Ichikawa N."/>
        </authorList>
    </citation>
    <scope>NUCLEOTIDE SEQUENCE [LARGE SCALE GENOMIC DNA]</scope>
    <source>
        <strain evidence="20 23">NBRC 103243</strain>
    </source>
</reference>
<dbReference type="Pfam" id="PF14493">
    <property type="entry name" value="HTH_40"/>
    <property type="match status" value="1"/>
</dbReference>
<keyword evidence="14" id="KW-0413">Isomerase</keyword>
<evidence type="ECO:0000256" key="10">
    <source>
        <dbReference type="ARBA" id="ARBA00022840"/>
    </source>
</evidence>
<dbReference type="Pfam" id="PF16124">
    <property type="entry name" value="RecQ_Zn_bind"/>
    <property type="match status" value="1"/>
</dbReference>
<dbReference type="EMBL" id="BJUX01000002">
    <property type="protein sequence ID" value="GEK88235.1"/>
    <property type="molecule type" value="Genomic_DNA"/>
</dbReference>
<evidence type="ECO:0000256" key="15">
    <source>
        <dbReference type="ARBA" id="ARBA00034617"/>
    </source>
</evidence>
<keyword evidence="23" id="KW-1185">Reference proteome</keyword>
<keyword evidence="4" id="KW-0479">Metal-binding</keyword>
<sequence>MKNIFETLKHYYGYDAFRPGQQELIEAILKGEDVLGVMPTGGGKSLCYQIPAIAMDGLTLVISPLISLMKDQVDGLQTMGVRAAYINSQLSYMEQQMTMEEASRGELDLLYVSPERLGNHQFMSYASGWNLDLIAVDEAHCVSQWGHDFRPSYQRIPELMAVLPSRPVFAAFTATATKIVQEDMIDQLRLNDPFRHIASFDRPNLYFSVVKPKKKAAELLKIIDKKESSIIYCNTRKNVDKVYSTLLKKDYPVTYYHAGISSDERTRHQEEFLYDRKPIMVATNAFGMGIDKSNVRNVIHYNMPLDMESYYQEAGRAGRDGAPSEAILFYSAQDIITNTMLIEQGNSPHARQNLNAMITYCKTGNCLRKSILKYFDQEVEWQACDYCSNCDGESVITDITVESQKILSCIYRMKQAYGTGLITDVLRGKNTKRIQQLGFDELSTHGLMSEYTDGDIKDMISIMLSEGYLQLSGDSYPIIKFTQQTNDLLQAKVTLSIRKQLKQESAPKQKTVENIEHYDEDLYEELRTLRKEIAQEAGKPPFIVFTDRSLIDMSAKYPLTEAAFLDINGVGDVKLQAYGEAFLAQINEYVESHALDVEALKQKNVKTEEVVEPVKTSSSRNFNNTVEETVTYFNEGQSIDEIADMRNLSPMTIVNHICKWIENGKDIDLERLVSPEAEREVRNAISEVGRDFLKPIKEAVDDAVTYDEIKVVLAKINAEEKSQEKLMKH</sequence>
<dbReference type="NCBIfam" id="TIGR00614">
    <property type="entry name" value="recQ_fam"/>
    <property type="match status" value="1"/>
</dbReference>
<dbReference type="GO" id="GO:0006310">
    <property type="term" value="P:DNA recombination"/>
    <property type="evidence" value="ECO:0007669"/>
    <property type="project" value="UniProtKB-UniRule"/>
</dbReference>
<dbReference type="InterPro" id="IPR018982">
    <property type="entry name" value="RQC_domain"/>
</dbReference>
<comment type="catalytic activity">
    <reaction evidence="15">
        <text>Couples ATP hydrolysis with the unwinding of duplex DNA by translocating in the 3'-5' direction.</text>
        <dbReference type="EC" id="5.6.2.4"/>
    </reaction>
</comment>
<dbReference type="InterPro" id="IPR010997">
    <property type="entry name" value="HRDC-like_sf"/>
</dbReference>
<dbReference type="InterPro" id="IPR001650">
    <property type="entry name" value="Helicase_C-like"/>
</dbReference>
<dbReference type="Proteomes" id="UP000321425">
    <property type="component" value="Unassembled WGS sequence"/>
</dbReference>
<evidence type="ECO:0000256" key="13">
    <source>
        <dbReference type="ARBA" id="ARBA00023204"/>
    </source>
</evidence>
<evidence type="ECO:0000313" key="23">
    <source>
        <dbReference type="Proteomes" id="UP000321425"/>
    </source>
</evidence>
<dbReference type="Gene3D" id="1.10.150.80">
    <property type="entry name" value="HRDC domain"/>
    <property type="match status" value="1"/>
</dbReference>
<dbReference type="PROSITE" id="PS50967">
    <property type="entry name" value="HRDC"/>
    <property type="match status" value="1"/>
</dbReference>
<dbReference type="AlphaFoldDB" id="A0A1H7TKK4"/>
<dbReference type="InterPro" id="IPR029491">
    <property type="entry name" value="Helicase_HTH"/>
</dbReference>
<evidence type="ECO:0000313" key="22">
    <source>
        <dbReference type="Proteomes" id="UP000198548"/>
    </source>
</evidence>
<dbReference type="GO" id="GO:0006281">
    <property type="term" value="P:DNA repair"/>
    <property type="evidence" value="ECO:0007669"/>
    <property type="project" value="UniProtKB-KW"/>
</dbReference>
<accession>A0A1H7TKK4</accession>
<dbReference type="GO" id="GO:0030894">
    <property type="term" value="C:replisome"/>
    <property type="evidence" value="ECO:0007669"/>
    <property type="project" value="TreeGrafter"/>
</dbReference>
<gene>
    <name evidence="20" type="primary">recQ</name>
    <name evidence="20" type="ORF">APU01nite_02740</name>
    <name evidence="21" type="ORF">SAMN04488100_1132</name>
</gene>
<feature type="domain" description="Helicase C-terminal" evidence="19">
    <location>
        <begin position="215"/>
        <end position="362"/>
    </location>
</feature>
<evidence type="ECO:0000313" key="21">
    <source>
        <dbReference type="EMBL" id="SEL85218.1"/>
    </source>
</evidence>
<evidence type="ECO:0000256" key="7">
    <source>
        <dbReference type="ARBA" id="ARBA00022801"/>
    </source>
</evidence>
<dbReference type="Pfam" id="PF09382">
    <property type="entry name" value="RQC"/>
    <property type="match status" value="1"/>
</dbReference>
<dbReference type="InterPro" id="IPR027417">
    <property type="entry name" value="P-loop_NTPase"/>
</dbReference>
<keyword evidence="5" id="KW-0547">Nucleotide-binding</keyword>
<dbReference type="GO" id="GO:0005524">
    <property type="term" value="F:ATP binding"/>
    <property type="evidence" value="ECO:0007669"/>
    <property type="project" value="UniProtKB-KW"/>
</dbReference>
<reference evidence="21 22" key="1">
    <citation type="submission" date="2016-10" db="EMBL/GenBank/DDBJ databases">
        <authorList>
            <person name="de Groot N.N."/>
        </authorList>
    </citation>
    <scope>NUCLEOTIDE SEQUENCE [LARGE SCALE GENOMIC DNA]</scope>
    <source>
        <strain evidence="21 22">DSM 19182</strain>
    </source>
</reference>
<dbReference type="GO" id="GO:0016787">
    <property type="term" value="F:hydrolase activity"/>
    <property type="evidence" value="ECO:0007669"/>
    <property type="project" value="UniProtKB-KW"/>
</dbReference>
<dbReference type="SUPFAM" id="SSF52540">
    <property type="entry name" value="P-loop containing nucleoside triphosphate hydrolases"/>
    <property type="match status" value="1"/>
</dbReference>
<evidence type="ECO:0000313" key="20">
    <source>
        <dbReference type="EMBL" id="GEK88235.1"/>
    </source>
</evidence>
<dbReference type="EC" id="5.6.2.4" evidence="16"/>
<evidence type="ECO:0000256" key="5">
    <source>
        <dbReference type="ARBA" id="ARBA00022741"/>
    </source>
</evidence>
<evidence type="ECO:0000256" key="2">
    <source>
        <dbReference type="ARBA" id="ARBA00001947"/>
    </source>
</evidence>
<dbReference type="EMBL" id="FOBL01000013">
    <property type="protein sequence ID" value="SEL85218.1"/>
    <property type="molecule type" value="Genomic_DNA"/>
</dbReference>
<comment type="cofactor">
    <cofactor evidence="2">
        <name>Zn(2+)</name>
        <dbReference type="ChEBI" id="CHEBI:29105"/>
    </cofactor>
</comment>
<dbReference type="Proteomes" id="UP000198548">
    <property type="component" value="Unassembled WGS sequence"/>
</dbReference>
<dbReference type="InterPro" id="IPR002121">
    <property type="entry name" value="HRDC_dom"/>
</dbReference>
<evidence type="ECO:0000256" key="3">
    <source>
        <dbReference type="ARBA" id="ARBA00005446"/>
    </source>
</evidence>
<dbReference type="SUPFAM" id="SSF47819">
    <property type="entry name" value="HRDC-like"/>
    <property type="match status" value="1"/>
</dbReference>
<evidence type="ECO:0000256" key="6">
    <source>
        <dbReference type="ARBA" id="ARBA00022763"/>
    </source>
</evidence>
<dbReference type="GO" id="GO:0043590">
    <property type="term" value="C:bacterial nucleoid"/>
    <property type="evidence" value="ECO:0007669"/>
    <property type="project" value="TreeGrafter"/>
</dbReference>
<dbReference type="PROSITE" id="PS51192">
    <property type="entry name" value="HELICASE_ATP_BIND_1"/>
    <property type="match status" value="1"/>
</dbReference>
<dbReference type="InterPro" id="IPR011545">
    <property type="entry name" value="DEAD/DEAH_box_helicase_dom"/>
</dbReference>